<dbReference type="PANTHER" id="PTHR39398:SF1">
    <property type="entry name" value="CSN8_PSMD8_EIF3K DOMAIN-CONTAINING PROTEIN"/>
    <property type="match status" value="1"/>
</dbReference>
<gene>
    <name evidence="2" type="ORF">MKZ38_001398</name>
</gene>
<feature type="compositionally biased region" description="Polar residues" evidence="1">
    <location>
        <begin position="86"/>
        <end position="97"/>
    </location>
</feature>
<reference evidence="2" key="1">
    <citation type="submission" date="2022-07" db="EMBL/GenBank/DDBJ databases">
        <title>Draft genome sequence of Zalerion maritima ATCC 34329, a (micro)plastics degrading marine fungus.</title>
        <authorList>
            <person name="Paco A."/>
            <person name="Goncalves M.F.M."/>
            <person name="Rocha-Santos T.A.P."/>
            <person name="Alves A."/>
        </authorList>
    </citation>
    <scope>NUCLEOTIDE SEQUENCE</scope>
    <source>
        <strain evidence="2">ATCC 34329</strain>
    </source>
</reference>
<organism evidence="2 3">
    <name type="scientific">Zalerion maritima</name>
    <dbReference type="NCBI Taxonomy" id="339359"/>
    <lineage>
        <taxon>Eukaryota</taxon>
        <taxon>Fungi</taxon>
        <taxon>Dikarya</taxon>
        <taxon>Ascomycota</taxon>
        <taxon>Pezizomycotina</taxon>
        <taxon>Sordariomycetes</taxon>
        <taxon>Lulworthiomycetidae</taxon>
        <taxon>Lulworthiales</taxon>
        <taxon>Lulworthiaceae</taxon>
        <taxon>Zalerion</taxon>
    </lineage>
</organism>
<proteinExistence type="predicted"/>
<feature type="region of interest" description="Disordered" evidence="1">
    <location>
        <begin position="1"/>
        <end position="36"/>
    </location>
</feature>
<dbReference type="EMBL" id="JAKWBI020000138">
    <property type="protein sequence ID" value="KAJ2901778.1"/>
    <property type="molecule type" value="Genomic_DNA"/>
</dbReference>
<sequence>MVGKGGRGGRGPSGPWSRLKPVNEDPLDSMGLPSRGDNRLLEFKAQEKYYTKIMERYMTFCSSAGERDELLRRFASLDITGGGKAGTSSGYSKTTGAAASGSIPRSILLPPPTPTAETTKPEDTKSLSSVLGALRKLREGIVGSKRADEFSTQAYLFCIRLGVLVKQPEAYHPAIQHLLRSIHPLQPLTPVELTEVVGYLVLDAACRRGDLAEAFATRTRWRLRDKKVEDVLRALVHDDFVGFARLKRRVDGHKARLMEWAEEGVRRHALKCLGKGYLSVDRGFLERVTGREWEVLRKEDGVGWELEGNGEGEDGMAQKVVIRRVGRKCVR</sequence>
<dbReference type="PANTHER" id="PTHR39398">
    <property type="entry name" value="YALI0F14311P"/>
    <property type="match status" value="1"/>
</dbReference>
<name>A0AAD5WRI2_9PEZI</name>
<evidence type="ECO:0000256" key="1">
    <source>
        <dbReference type="SAM" id="MobiDB-lite"/>
    </source>
</evidence>
<protein>
    <submittedName>
        <fullName evidence="2">Uncharacterized protein</fullName>
    </submittedName>
</protein>
<evidence type="ECO:0000313" key="3">
    <source>
        <dbReference type="Proteomes" id="UP001201980"/>
    </source>
</evidence>
<evidence type="ECO:0000313" key="2">
    <source>
        <dbReference type="EMBL" id="KAJ2901778.1"/>
    </source>
</evidence>
<accession>A0AAD5WRI2</accession>
<feature type="region of interest" description="Disordered" evidence="1">
    <location>
        <begin position="83"/>
        <end position="124"/>
    </location>
</feature>
<comment type="caution">
    <text evidence="2">The sequence shown here is derived from an EMBL/GenBank/DDBJ whole genome shotgun (WGS) entry which is preliminary data.</text>
</comment>
<keyword evidence="3" id="KW-1185">Reference proteome</keyword>
<dbReference type="AlphaFoldDB" id="A0AAD5WRI2"/>
<feature type="compositionally biased region" description="Gly residues" evidence="1">
    <location>
        <begin position="1"/>
        <end position="12"/>
    </location>
</feature>
<dbReference type="Proteomes" id="UP001201980">
    <property type="component" value="Unassembled WGS sequence"/>
</dbReference>